<dbReference type="Proteomes" id="UP001309876">
    <property type="component" value="Unassembled WGS sequence"/>
</dbReference>
<dbReference type="Pfam" id="PF22936">
    <property type="entry name" value="Pol_BBD"/>
    <property type="match status" value="1"/>
</dbReference>
<dbReference type="InterPro" id="IPR054722">
    <property type="entry name" value="PolX-like_BBD"/>
</dbReference>
<comment type="caution">
    <text evidence="2">The sequence shown here is derived from an EMBL/GenBank/DDBJ whole genome shotgun (WGS) entry which is preliminary data.</text>
</comment>
<gene>
    <name evidence="2" type="ORF">LTR05_000446</name>
</gene>
<accession>A0AAN7T6D5</accession>
<dbReference type="AlphaFoldDB" id="A0AAN7T6D5"/>
<reference evidence="2 3" key="1">
    <citation type="submission" date="2023-08" db="EMBL/GenBank/DDBJ databases">
        <title>Black Yeasts Isolated from many extreme environments.</title>
        <authorList>
            <person name="Coleine C."/>
            <person name="Stajich J.E."/>
            <person name="Selbmann L."/>
        </authorList>
    </citation>
    <scope>NUCLEOTIDE SEQUENCE [LARGE SCALE GENOMIC DNA]</scope>
    <source>
        <strain evidence="2 3">CCFEE 5910</strain>
    </source>
</reference>
<sequence length="144" mass="16177">MPVTHNPETVQARWRLVKRTHDENHVCSDISLFTELQMPPSSLKTWGKYTVYAVGTVRFKILQASPGTPNTITLTKVLYVPDYNRDGYGNVMRTDSTSDQRKLRHTVHGGDRKITIPRHGSVLARSNAGGKAENGYKLITAFTH</sequence>
<evidence type="ECO:0000313" key="2">
    <source>
        <dbReference type="EMBL" id="KAK5090275.1"/>
    </source>
</evidence>
<name>A0AAN7T6D5_9EURO</name>
<protein>
    <recommendedName>
        <fullName evidence="1">Retrovirus-related Pol polyprotein from transposon TNT 1-94-like beta-barrel domain-containing protein</fullName>
    </recommendedName>
</protein>
<evidence type="ECO:0000259" key="1">
    <source>
        <dbReference type="Pfam" id="PF22936"/>
    </source>
</evidence>
<organism evidence="2 3">
    <name type="scientific">Lithohypha guttulata</name>
    <dbReference type="NCBI Taxonomy" id="1690604"/>
    <lineage>
        <taxon>Eukaryota</taxon>
        <taxon>Fungi</taxon>
        <taxon>Dikarya</taxon>
        <taxon>Ascomycota</taxon>
        <taxon>Pezizomycotina</taxon>
        <taxon>Eurotiomycetes</taxon>
        <taxon>Chaetothyriomycetidae</taxon>
        <taxon>Chaetothyriales</taxon>
        <taxon>Trichomeriaceae</taxon>
        <taxon>Lithohypha</taxon>
    </lineage>
</organism>
<feature type="domain" description="Retrovirus-related Pol polyprotein from transposon TNT 1-94-like beta-barrel" evidence="1">
    <location>
        <begin position="24"/>
        <end position="84"/>
    </location>
</feature>
<keyword evidence="3" id="KW-1185">Reference proteome</keyword>
<evidence type="ECO:0000313" key="3">
    <source>
        <dbReference type="Proteomes" id="UP001309876"/>
    </source>
</evidence>
<dbReference type="EMBL" id="JAVRRJ010000001">
    <property type="protein sequence ID" value="KAK5090275.1"/>
    <property type="molecule type" value="Genomic_DNA"/>
</dbReference>
<proteinExistence type="predicted"/>